<dbReference type="RefSeq" id="WP_311606308.1">
    <property type="nucleotide sequence ID" value="NZ_JAVRFG010000147.1"/>
</dbReference>
<dbReference type="InterPro" id="IPR042104">
    <property type="entry name" value="PKS_dehydratase_sf"/>
</dbReference>
<dbReference type="Gene3D" id="3.10.129.110">
    <property type="entry name" value="Polyketide synthase dehydratase"/>
    <property type="match status" value="1"/>
</dbReference>
<evidence type="ECO:0000313" key="2">
    <source>
        <dbReference type="EMBL" id="MDT0495732.1"/>
    </source>
</evidence>
<accession>A0ABU2WF59</accession>
<feature type="domain" description="Polyketide synthase dehydratase" evidence="1">
    <location>
        <begin position="4"/>
        <end position="125"/>
    </location>
</feature>
<evidence type="ECO:0000259" key="1">
    <source>
        <dbReference type="Pfam" id="PF14765"/>
    </source>
</evidence>
<reference evidence="3" key="1">
    <citation type="submission" date="2023-07" db="EMBL/GenBank/DDBJ databases">
        <title>30 novel species of actinomycetes from the DSMZ collection.</title>
        <authorList>
            <person name="Nouioui I."/>
        </authorList>
    </citation>
    <scope>NUCLEOTIDE SEQUENCE [LARGE SCALE GENOMIC DNA]</scope>
    <source>
        <strain evidence="3">DSM 40932</strain>
    </source>
</reference>
<dbReference type="EMBL" id="JAVRFG010000147">
    <property type="protein sequence ID" value="MDT0495732.1"/>
    <property type="molecule type" value="Genomic_DNA"/>
</dbReference>
<keyword evidence="3" id="KW-1185">Reference proteome</keyword>
<evidence type="ECO:0000313" key="3">
    <source>
        <dbReference type="Proteomes" id="UP001180556"/>
    </source>
</evidence>
<name>A0ABU2WF59_9ACTN</name>
<dbReference type="Proteomes" id="UP001180556">
    <property type="component" value="Unassembled WGS sequence"/>
</dbReference>
<protein>
    <submittedName>
        <fullName evidence="2">Polyketide synthase dehydratase domain-containing protein</fullName>
    </submittedName>
</protein>
<dbReference type="Pfam" id="PF14765">
    <property type="entry name" value="PS-DH"/>
    <property type="match status" value="1"/>
</dbReference>
<proteinExistence type="predicted"/>
<gene>
    <name evidence="2" type="ORF">RM717_35190</name>
</gene>
<feature type="non-terminal residue" evidence="2">
    <location>
        <position position="1"/>
    </location>
</feature>
<dbReference type="InterPro" id="IPR049551">
    <property type="entry name" value="PKS_DH_C"/>
</dbReference>
<organism evidence="2 3">
    <name type="scientific">Streptomyces stephensoniae</name>
    <dbReference type="NCBI Taxonomy" id="3375367"/>
    <lineage>
        <taxon>Bacteria</taxon>
        <taxon>Bacillati</taxon>
        <taxon>Actinomycetota</taxon>
        <taxon>Actinomycetes</taxon>
        <taxon>Kitasatosporales</taxon>
        <taxon>Streptomycetaceae</taxon>
        <taxon>Streptomyces</taxon>
    </lineage>
</organism>
<sequence>GGALFHGPAFQVLDGMDSAESTATADLSGLLSVGWAGQGWATDPAALDGCLQAALVWSYELLGRNVLPLRVGEIVRYQSGALGSGLRCVLSNGDAKTSRAICDLDLLDSDNQLVCSLRRLELYPYGG</sequence>
<comment type="caution">
    <text evidence="2">The sequence shown here is derived from an EMBL/GenBank/DDBJ whole genome shotgun (WGS) entry which is preliminary data.</text>
</comment>